<dbReference type="EMBL" id="JACRSY010000079">
    <property type="protein sequence ID" value="MBC8581708.1"/>
    <property type="molecule type" value="Genomic_DNA"/>
</dbReference>
<gene>
    <name evidence="1" type="ORF">H8718_19735</name>
</gene>
<dbReference type="AlphaFoldDB" id="A0A926IG97"/>
<keyword evidence="2" id="KW-1185">Reference proteome</keyword>
<name>A0A926IG97_9FIRM</name>
<dbReference type="InterPro" id="IPR038559">
    <property type="entry name" value="XkdN-like_sf"/>
</dbReference>
<proteinExistence type="predicted"/>
<dbReference type="RefSeq" id="WP_249334762.1">
    <property type="nucleotide sequence ID" value="NZ_JACRSY010000079.1"/>
</dbReference>
<dbReference type="Proteomes" id="UP000655830">
    <property type="component" value="Unassembled WGS sequence"/>
</dbReference>
<sequence>MNLQAFMAQNARQVGTEKRVVSDRFIGEEGKPIPFEFKAITGEEEAAIRKSCMVKVKVKKHITMDQVDQATFLGKVAVACIVYPDLKNEELQNSYGVRGDDVLLKTMLLPGEYQEVLNIVQEINGYEKDMNELRDEAKN</sequence>
<dbReference type="Gene3D" id="3.30.2220.30">
    <property type="match status" value="1"/>
</dbReference>
<dbReference type="Pfam" id="PF08890">
    <property type="entry name" value="Phage_TAC_5"/>
    <property type="match status" value="1"/>
</dbReference>
<comment type="caution">
    <text evidence="1">The sequence shown here is derived from an EMBL/GenBank/DDBJ whole genome shotgun (WGS) entry which is preliminary data.</text>
</comment>
<reference evidence="1" key="1">
    <citation type="submission" date="2020-08" db="EMBL/GenBank/DDBJ databases">
        <title>Genome public.</title>
        <authorList>
            <person name="Liu C."/>
            <person name="Sun Q."/>
        </authorList>
    </citation>
    <scope>NUCLEOTIDE SEQUENCE</scope>
    <source>
        <strain evidence="1">NSJ-12</strain>
    </source>
</reference>
<accession>A0A926IG97</accession>
<evidence type="ECO:0000313" key="2">
    <source>
        <dbReference type="Proteomes" id="UP000655830"/>
    </source>
</evidence>
<dbReference type="InterPro" id="IPR014986">
    <property type="entry name" value="XkdN-like"/>
</dbReference>
<evidence type="ECO:0000313" key="1">
    <source>
        <dbReference type="EMBL" id="MBC8581708.1"/>
    </source>
</evidence>
<organism evidence="1 2">
    <name type="scientific">Zhenhengia yiwuensis</name>
    <dbReference type="NCBI Taxonomy" id="2763666"/>
    <lineage>
        <taxon>Bacteria</taxon>
        <taxon>Bacillati</taxon>
        <taxon>Bacillota</taxon>
        <taxon>Clostridia</taxon>
        <taxon>Lachnospirales</taxon>
        <taxon>Lachnospiraceae</taxon>
        <taxon>Zhenhengia</taxon>
    </lineage>
</organism>
<protein>
    <submittedName>
        <fullName evidence="1">Phage portal protein</fullName>
    </submittedName>
</protein>